<feature type="transmembrane region" description="Helical" evidence="11">
    <location>
        <begin position="200"/>
        <end position="218"/>
    </location>
</feature>
<dbReference type="Gene3D" id="1.20.1250.20">
    <property type="entry name" value="MFS general substrate transporter like domains"/>
    <property type="match status" value="2"/>
</dbReference>
<comment type="subcellular location">
    <subcellularLocation>
        <location evidence="2">Cell inner membrane</location>
        <topology evidence="2">Multi-pass membrane protein</topology>
    </subcellularLocation>
</comment>
<evidence type="ECO:0000256" key="9">
    <source>
        <dbReference type="ARBA" id="ARBA00022989"/>
    </source>
</evidence>
<gene>
    <name evidence="12" type="ORF">MYP_2298</name>
</gene>
<keyword evidence="7" id="KW-0762">Sugar transport</keyword>
<dbReference type="InterPro" id="IPR005964">
    <property type="entry name" value="Glc/Gal_transptr_bac"/>
</dbReference>
<dbReference type="EMBL" id="BBLT01000004">
    <property type="protein sequence ID" value="GAL85070.1"/>
    <property type="molecule type" value="Genomic_DNA"/>
</dbReference>
<dbReference type="PANTHER" id="PTHR43702">
    <property type="entry name" value="L-FUCOSE-PROTON SYMPORTER"/>
    <property type="match status" value="1"/>
</dbReference>
<dbReference type="NCBIfam" id="TIGR01272">
    <property type="entry name" value="gluP"/>
    <property type="match status" value="1"/>
</dbReference>
<feature type="transmembrane region" description="Helical" evidence="11">
    <location>
        <begin position="108"/>
        <end position="133"/>
    </location>
</feature>
<keyword evidence="9 11" id="KW-1133">Transmembrane helix</keyword>
<comment type="function">
    <text evidence="1">Intake of glucose and galactose.</text>
</comment>
<feature type="transmembrane region" description="Helical" evidence="11">
    <location>
        <begin position="48"/>
        <end position="69"/>
    </location>
</feature>
<dbReference type="eggNOG" id="COG0738">
    <property type="taxonomic scope" value="Bacteria"/>
</dbReference>
<dbReference type="PANTHER" id="PTHR43702:SF3">
    <property type="entry name" value="PROTEIN TSGA"/>
    <property type="match status" value="1"/>
</dbReference>
<evidence type="ECO:0000256" key="10">
    <source>
        <dbReference type="ARBA" id="ARBA00023136"/>
    </source>
</evidence>
<keyword evidence="13" id="KW-1185">Reference proteome</keyword>
<dbReference type="RefSeq" id="WP_045463064.1">
    <property type="nucleotide sequence ID" value="NZ_BBLT01000004.1"/>
</dbReference>
<dbReference type="AlphaFoldDB" id="A0A098LDP3"/>
<feature type="transmembrane region" description="Helical" evidence="11">
    <location>
        <begin position="388"/>
        <end position="405"/>
    </location>
</feature>
<accession>A0A098LDP3</accession>
<dbReference type="InterPro" id="IPR036259">
    <property type="entry name" value="MFS_trans_sf"/>
</dbReference>
<protein>
    <submittedName>
        <fullName evidence="12">Fucose permease</fullName>
    </submittedName>
</protein>
<evidence type="ECO:0000256" key="4">
    <source>
        <dbReference type="ARBA" id="ARBA00022448"/>
    </source>
</evidence>
<evidence type="ECO:0000256" key="5">
    <source>
        <dbReference type="ARBA" id="ARBA00022475"/>
    </source>
</evidence>
<dbReference type="InterPro" id="IPR050375">
    <property type="entry name" value="MFS_TsgA-like"/>
</dbReference>
<comment type="similarity">
    <text evidence="3">Belongs to the major facilitator superfamily. FHS transporter (TC 2.A.1.7) family.</text>
</comment>
<feature type="transmembrane region" description="Helical" evidence="11">
    <location>
        <begin position="279"/>
        <end position="297"/>
    </location>
</feature>
<dbReference type="STRING" id="153721.MYP_2298"/>
<feature type="transmembrane region" description="Helical" evidence="11">
    <location>
        <begin position="249"/>
        <end position="267"/>
    </location>
</feature>
<evidence type="ECO:0000256" key="2">
    <source>
        <dbReference type="ARBA" id="ARBA00004429"/>
    </source>
</evidence>
<feature type="transmembrane region" description="Helical" evidence="11">
    <location>
        <begin position="12"/>
        <end position="36"/>
    </location>
</feature>
<dbReference type="OrthoDB" id="9795150at2"/>
<feature type="transmembrane region" description="Helical" evidence="11">
    <location>
        <begin position="328"/>
        <end position="350"/>
    </location>
</feature>
<dbReference type="GO" id="GO:0005886">
    <property type="term" value="C:plasma membrane"/>
    <property type="evidence" value="ECO:0007669"/>
    <property type="project" value="UniProtKB-SubCell"/>
</dbReference>
<evidence type="ECO:0000256" key="8">
    <source>
        <dbReference type="ARBA" id="ARBA00022692"/>
    </source>
</evidence>
<evidence type="ECO:0000256" key="3">
    <source>
        <dbReference type="ARBA" id="ARBA00009120"/>
    </source>
</evidence>
<comment type="caution">
    <text evidence="12">The sequence shown here is derived from an EMBL/GenBank/DDBJ whole genome shotgun (WGS) entry which is preliminary data.</text>
</comment>
<name>A0A098LDP3_9BACT</name>
<evidence type="ECO:0000256" key="6">
    <source>
        <dbReference type="ARBA" id="ARBA00022519"/>
    </source>
</evidence>
<evidence type="ECO:0000313" key="13">
    <source>
        <dbReference type="Proteomes" id="UP000030185"/>
    </source>
</evidence>
<feature type="transmembrane region" description="Helical" evidence="11">
    <location>
        <begin position="81"/>
        <end position="102"/>
    </location>
</feature>
<keyword evidence="4" id="KW-0813">Transport</keyword>
<proteinExistence type="inferred from homology"/>
<sequence length="424" mass="47420">MENNSNSFKGKNLQILISFGVLFLMWGFITNLNFVYKDYLAYIFNLNYSLSTLINLTFFTTYLVVSLQAGNLISKIGYKKGIMVGWVLSCLGCITFFLAVYFRNFECFLAALFMQAAGITILQVGANLYIVLWKNLLLKANIKTAASRLVLMQAFNSLGAFLAPILASPILWMMIDLPSETKNIISSADRFLIEAPYVHYPYLFVAIGMTMYAIYLFFVQIPQIDTSGVEPANKMPQIRRRHVMHFPQLRLGAFAIFAYVGAEVALGNYLTDFSKDTVSYYWGAAMVGRFVGSFLLQQTSLRKSVGICAGMSILLVVLSVITGGTISFWMIVAVGLFNSILFPAIFTLGVNGLGKFSEDGSSVLIMSIVGGAIIPFNVINFSYVSYKIAFLIVIVCYFYIALYGLKLSRFERIEEKEELQPQKI</sequence>
<dbReference type="SUPFAM" id="SSF103473">
    <property type="entry name" value="MFS general substrate transporter"/>
    <property type="match status" value="1"/>
</dbReference>
<keyword evidence="6" id="KW-0997">Cell inner membrane</keyword>
<evidence type="ECO:0000256" key="7">
    <source>
        <dbReference type="ARBA" id="ARBA00022597"/>
    </source>
</evidence>
<feature type="transmembrane region" description="Helical" evidence="11">
    <location>
        <begin position="154"/>
        <end position="175"/>
    </location>
</feature>
<dbReference type="InterPro" id="IPR011701">
    <property type="entry name" value="MFS"/>
</dbReference>
<reference evidence="12 13" key="1">
    <citation type="submission" date="2014-09" db="EMBL/GenBank/DDBJ databases">
        <title>Sporocytophaga myxococcoides PG-01 genome sequencing.</title>
        <authorList>
            <person name="Liu L."/>
            <person name="Gao P.J."/>
            <person name="Chen G.J."/>
            <person name="Wang L.S."/>
        </authorList>
    </citation>
    <scope>NUCLEOTIDE SEQUENCE [LARGE SCALE GENOMIC DNA]</scope>
    <source>
        <strain evidence="12 13">PG-01</strain>
    </source>
</reference>
<dbReference type="GO" id="GO:0055056">
    <property type="term" value="F:D-glucose transmembrane transporter activity"/>
    <property type="evidence" value="ECO:0007669"/>
    <property type="project" value="InterPro"/>
</dbReference>
<evidence type="ECO:0000313" key="12">
    <source>
        <dbReference type="EMBL" id="GAL85070.1"/>
    </source>
</evidence>
<organism evidence="12 13">
    <name type="scientific">Sporocytophaga myxococcoides</name>
    <dbReference type="NCBI Taxonomy" id="153721"/>
    <lineage>
        <taxon>Bacteria</taxon>
        <taxon>Pseudomonadati</taxon>
        <taxon>Bacteroidota</taxon>
        <taxon>Cytophagia</taxon>
        <taxon>Cytophagales</taxon>
        <taxon>Cytophagaceae</taxon>
        <taxon>Sporocytophaga</taxon>
    </lineage>
</organism>
<keyword evidence="8 11" id="KW-0812">Transmembrane</keyword>
<keyword evidence="10 11" id="KW-0472">Membrane</keyword>
<evidence type="ECO:0000256" key="11">
    <source>
        <dbReference type="SAM" id="Phobius"/>
    </source>
</evidence>
<dbReference type="Proteomes" id="UP000030185">
    <property type="component" value="Unassembled WGS sequence"/>
</dbReference>
<feature type="transmembrane region" description="Helical" evidence="11">
    <location>
        <begin position="304"/>
        <end position="322"/>
    </location>
</feature>
<evidence type="ECO:0000256" key="1">
    <source>
        <dbReference type="ARBA" id="ARBA00003321"/>
    </source>
</evidence>
<dbReference type="GO" id="GO:1904659">
    <property type="term" value="P:D-glucose transmembrane transport"/>
    <property type="evidence" value="ECO:0007669"/>
    <property type="project" value="InterPro"/>
</dbReference>
<dbReference type="GO" id="GO:0005354">
    <property type="term" value="F:galactose transmembrane transporter activity"/>
    <property type="evidence" value="ECO:0007669"/>
    <property type="project" value="InterPro"/>
</dbReference>
<keyword evidence="5" id="KW-1003">Cell membrane</keyword>
<dbReference type="Pfam" id="PF07690">
    <property type="entry name" value="MFS_1"/>
    <property type="match status" value="1"/>
</dbReference>
<feature type="transmembrane region" description="Helical" evidence="11">
    <location>
        <begin position="362"/>
        <end position="382"/>
    </location>
</feature>